<keyword evidence="3" id="KW-0677">Repeat</keyword>
<proteinExistence type="inferred from homology"/>
<evidence type="ECO:0000313" key="7">
    <source>
        <dbReference type="Proteomes" id="UP000317238"/>
    </source>
</evidence>
<evidence type="ECO:0000256" key="2">
    <source>
        <dbReference type="ARBA" id="ARBA00022679"/>
    </source>
</evidence>
<dbReference type="Pfam" id="PF00132">
    <property type="entry name" value="Hexapep"/>
    <property type="match status" value="1"/>
</dbReference>
<keyword evidence="2 6" id="KW-0808">Transferase</keyword>
<dbReference type="AlphaFoldDB" id="A0A5C5Y5X5"/>
<dbReference type="PANTHER" id="PTHR23416:SF23">
    <property type="entry name" value="ACETYLTRANSFERASE C18B11.09C-RELATED"/>
    <property type="match status" value="1"/>
</dbReference>
<dbReference type="InterPro" id="IPR018357">
    <property type="entry name" value="Hexapep_transf_CS"/>
</dbReference>
<sequence length="219" mass="23750">MIVAKLRRLAYASIRLVMGGTTAARFAGATVGNDCRIITSRLGTEPWLISIGDRVTIAAEVFLLTHDGACGLIKDKRGRRHKVAPIEIGNDVFIGVCSVVLPGVRIGDRVIVAAGTVVHKSIPSGTVVGGSPARVIGSFDHYRENAVERLPATTDMKGLSFRERTDSIAQRNFRPELPIFWENELSETNDQSSERTVPKRTVHDQTQIAAEASSNTSQT</sequence>
<dbReference type="PANTHER" id="PTHR23416">
    <property type="entry name" value="SIALIC ACID SYNTHASE-RELATED"/>
    <property type="match status" value="1"/>
</dbReference>
<dbReference type="Gene3D" id="2.160.10.10">
    <property type="entry name" value="Hexapeptide repeat proteins"/>
    <property type="match status" value="1"/>
</dbReference>
<protein>
    <submittedName>
        <fullName evidence="6">Maltose O-acetyltransferase</fullName>
        <ecNumber evidence="6">2.3.1.79</ecNumber>
    </submittedName>
</protein>
<evidence type="ECO:0000256" key="1">
    <source>
        <dbReference type="ARBA" id="ARBA00007274"/>
    </source>
</evidence>
<dbReference type="RefSeq" id="WP_146439369.1">
    <property type="nucleotide sequence ID" value="NZ_SJPL01000001.1"/>
</dbReference>
<dbReference type="EMBL" id="SJPL01000001">
    <property type="protein sequence ID" value="TWT70524.1"/>
    <property type="molecule type" value="Genomic_DNA"/>
</dbReference>
<evidence type="ECO:0000313" key="6">
    <source>
        <dbReference type="EMBL" id="TWT70524.1"/>
    </source>
</evidence>
<feature type="compositionally biased region" description="Basic and acidic residues" evidence="5">
    <location>
        <begin position="192"/>
        <end position="203"/>
    </location>
</feature>
<reference evidence="6 7" key="1">
    <citation type="submission" date="2019-02" db="EMBL/GenBank/DDBJ databases">
        <title>Deep-cultivation of Planctomycetes and their phenomic and genomic characterization uncovers novel biology.</title>
        <authorList>
            <person name="Wiegand S."/>
            <person name="Jogler M."/>
            <person name="Boedeker C."/>
            <person name="Pinto D."/>
            <person name="Vollmers J."/>
            <person name="Rivas-Marin E."/>
            <person name="Kohn T."/>
            <person name="Peeters S.H."/>
            <person name="Heuer A."/>
            <person name="Rast P."/>
            <person name="Oberbeckmann S."/>
            <person name="Bunk B."/>
            <person name="Jeske O."/>
            <person name="Meyerdierks A."/>
            <person name="Storesund J.E."/>
            <person name="Kallscheuer N."/>
            <person name="Luecker S."/>
            <person name="Lage O.M."/>
            <person name="Pohl T."/>
            <person name="Merkel B.J."/>
            <person name="Hornburger P."/>
            <person name="Mueller R.-W."/>
            <person name="Bruemmer F."/>
            <person name="Labrenz M."/>
            <person name="Spormann A.M."/>
            <person name="Op Den Camp H."/>
            <person name="Overmann J."/>
            <person name="Amann R."/>
            <person name="Jetten M.S.M."/>
            <person name="Mascher T."/>
            <person name="Medema M.H."/>
            <person name="Devos D.P."/>
            <person name="Kaster A.-K."/>
            <person name="Ovreas L."/>
            <person name="Rohde M."/>
            <person name="Galperin M.Y."/>
            <person name="Jogler C."/>
        </authorList>
    </citation>
    <scope>NUCLEOTIDE SEQUENCE [LARGE SCALE GENOMIC DNA]</scope>
    <source>
        <strain evidence="6 7">Pan14r</strain>
    </source>
</reference>
<organism evidence="6 7">
    <name type="scientific">Crateriforma conspicua</name>
    <dbReference type="NCBI Taxonomy" id="2527996"/>
    <lineage>
        <taxon>Bacteria</taxon>
        <taxon>Pseudomonadati</taxon>
        <taxon>Planctomycetota</taxon>
        <taxon>Planctomycetia</taxon>
        <taxon>Planctomycetales</taxon>
        <taxon>Planctomycetaceae</taxon>
        <taxon>Crateriforma</taxon>
    </lineage>
</organism>
<dbReference type="CDD" id="cd04647">
    <property type="entry name" value="LbH_MAT_like"/>
    <property type="match status" value="1"/>
</dbReference>
<dbReference type="InterPro" id="IPR011004">
    <property type="entry name" value="Trimer_LpxA-like_sf"/>
</dbReference>
<comment type="similarity">
    <text evidence="1">Belongs to the transferase hexapeptide repeat family.</text>
</comment>
<evidence type="ECO:0000256" key="3">
    <source>
        <dbReference type="ARBA" id="ARBA00022737"/>
    </source>
</evidence>
<keyword evidence="4 6" id="KW-0012">Acyltransferase</keyword>
<dbReference type="PROSITE" id="PS00101">
    <property type="entry name" value="HEXAPEP_TRANSFERASES"/>
    <property type="match status" value="1"/>
</dbReference>
<comment type="caution">
    <text evidence="6">The sequence shown here is derived from an EMBL/GenBank/DDBJ whole genome shotgun (WGS) entry which is preliminary data.</text>
</comment>
<dbReference type="InterPro" id="IPR051159">
    <property type="entry name" value="Hexapeptide_acetyltransf"/>
</dbReference>
<dbReference type="GO" id="GO:0008925">
    <property type="term" value="F:maltose O-acetyltransferase activity"/>
    <property type="evidence" value="ECO:0007669"/>
    <property type="project" value="UniProtKB-EC"/>
</dbReference>
<gene>
    <name evidence="6" type="primary">maa_2</name>
    <name evidence="6" type="ORF">Pan14r_28310</name>
</gene>
<name>A0A5C5Y5X5_9PLAN</name>
<dbReference type="Proteomes" id="UP000317238">
    <property type="component" value="Unassembled WGS sequence"/>
</dbReference>
<dbReference type="EC" id="2.3.1.79" evidence="6"/>
<feature type="region of interest" description="Disordered" evidence="5">
    <location>
        <begin position="184"/>
        <end position="219"/>
    </location>
</feature>
<dbReference type="InterPro" id="IPR001451">
    <property type="entry name" value="Hexapep"/>
</dbReference>
<feature type="compositionally biased region" description="Polar residues" evidence="5">
    <location>
        <begin position="204"/>
        <end position="219"/>
    </location>
</feature>
<evidence type="ECO:0000256" key="4">
    <source>
        <dbReference type="ARBA" id="ARBA00023315"/>
    </source>
</evidence>
<dbReference type="OrthoDB" id="285017at2"/>
<keyword evidence="7" id="KW-1185">Reference proteome</keyword>
<dbReference type="SUPFAM" id="SSF51161">
    <property type="entry name" value="Trimeric LpxA-like enzymes"/>
    <property type="match status" value="1"/>
</dbReference>
<evidence type="ECO:0000256" key="5">
    <source>
        <dbReference type="SAM" id="MobiDB-lite"/>
    </source>
</evidence>
<accession>A0A5C5Y5X5</accession>